<dbReference type="GO" id="GO:0008757">
    <property type="term" value="F:S-adenosylmethionine-dependent methyltransferase activity"/>
    <property type="evidence" value="ECO:0007669"/>
    <property type="project" value="UniProtKB-ARBA"/>
</dbReference>
<reference evidence="3" key="1">
    <citation type="submission" date="2016-04" db="EMBL/GenBank/DDBJ databases">
        <authorList>
            <person name="Nguyen H.D."/>
            <person name="Kesanakurti P."/>
            <person name="Cullis J."/>
            <person name="Levesque C.A."/>
            <person name="Hambleton S."/>
        </authorList>
    </citation>
    <scope>NUCLEOTIDE SEQUENCE</scope>
    <source>
        <strain evidence="3">DAOMC 238032</strain>
    </source>
</reference>
<evidence type="ECO:0000313" key="2">
    <source>
        <dbReference type="EMBL" id="CAD6946909.1"/>
    </source>
</evidence>
<reference evidence="2" key="3">
    <citation type="submission" date="2020-10" db="EMBL/GenBank/DDBJ databases">
        <authorList>
            <person name="Sedaghatjoo S."/>
        </authorList>
    </citation>
    <scope>NUCLEOTIDE SEQUENCE</scope>
    <source>
        <strain evidence="2">AZH3</strain>
    </source>
</reference>
<gene>
    <name evidence="3" type="ORF">A4X03_0g3518</name>
    <name evidence="2" type="ORF">JKIAZH3_G8277</name>
</gene>
<evidence type="ECO:0000313" key="4">
    <source>
        <dbReference type="Proteomes" id="UP000077671"/>
    </source>
</evidence>
<feature type="region of interest" description="Disordered" evidence="1">
    <location>
        <begin position="290"/>
        <end position="321"/>
    </location>
</feature>
<dbReference type="InterPro" id="IPR029063">
    <property type="entry name" value="SAM-dependent_MTases_sf"/>
</dbReference>
<evidence type="ECO:0000313" key="5">
    <source>
        <dbReference type="Proteomes" id="UP000836402"/>
    </source>
</evidence>
<name>A0A177VF23_9BASI</name>
<dbReference type="Pfam" id="PF10294">
    <property type="entry name" value="Methyltransf_16"/>
    <property type="match status" value="1"/>
</dbReference>
<evidence type="ECO:0000256" key="1">
    <source>
        <dbReference type="SAM" id="MobiDB-lite"/>
    </source>
</evidence>
<protein>
    <recommendedName>
        <fullName evidence="6">Nicotinamide N-methyltransferase</fullName>
    </recommendedName>
</protein>
<organism evidence="3 4">
    <name type="scientific">Tilletia caries</name>
    <name type="common">wheat bunt fungus</name>
    <dbReference type="NCBI Taxonomy" id="13290"/>
    <lineage>
        <taxon>Eukaryota</taxon>
        <taxon>Fungi</taxon>
        <taxon>Dikarya</taxon>
        <taxon>Basidiomycota</taxon>
        <taxon>Ustilaginomycotina</taxon>
        <taxon>Exobasidiomycetes</taxon>
        <taxon>Tilletiales</taxon>
        <taxon>Tilletiaceae</taxon>
        <taxon>Tilletia</taxon>
    </lineage>
</organism>
<sequence length="339" mass="37034">MSEADPLDLFEDALLSIFDEHMPAGGDPGQRISFTHPALPTPNGSISYNIPDVHARSTHLFAHHQWDSGVLLARMIAESSSSLSNSCSDEDQQEYGYPTADVRDQSVVELGAGTGLPGLVAGLMGAASVLITDYDDPPLIDTIKSNVATVCPKHQQIRGLGLTWGNDEHLQRALSAFDDQGCRSGFSRVLAADTLWVSSAHGVLLQTMKFLLSKTSDARVLMLAGFHTGRPAIARWFQLAAGELNDTTDDDGRTEDAPSTGVLVPDWEDARYGGVWERRIDGQTRPWQGVRPRAWTRTSQEASAAEPAKEATEHDEEMGEISERSKWIVCASLRWSHLQ</sequence>
<evidence type="ECO:0000313" key="3">
    <source>
        <dbReference type="EMBL" id="KAE8261129.1"/>
    </source>
</evidence>
<keyword evidence="5" id="KW-1185">Reference proteome</keyword>
<dbReference type="SUPFAM" id="SSF53335">
    <property type="entry name" value="S-adenosyl-L-methionine-dependent methyltransferases"/>
    <property type="match status" value="1"/>
</dbReference>
<dbReference type="PANTHER" id="PTHR14614">
    <property type="entry name" value="HEPATOCELLULAR CARCINOMA-ASSOCIATED ANTIGEN"/>
    <property type="match status" value="1"/>
</dbReference>
<comment type="caution">
    <text evidence="3">The sequence shown here is derived from an EMBL/GenBank/DDBJ whole genome shotgun (WGS) entry which is preliminary data.</text>
</comment>
<evidence type="ECO:0008006" key="6">
    <source>
        <dbReference type="Google" id="ProtNLM"/>
    </source>
</evidence>
<dbReference type="InterPro" id="IPR019410">
    <property type="entry name" value="Methyltransf_16"/>
</dbReference>
<dbReference type="AlphaFoldDB" id="A0A177VF23"/>
<proteinExistence type="predicted"/>
<reference evidence="3" key="2">
    <citation type="journal article" date="2019" name="IMA Fungus">
        <title>Genome sequencing and comparison of five Tilletia species to identify candidate genes for the detection of regulated species infecting wheat.</title>
        <authorList>
            <person name="Nguyen H.D.T."/>
            <person name="Sultana T."/>
            <person name="Kesanakurti P."/>
            <person name="Hambleton S."/>
        </authorList>
    </citation>
    <scope>NUCLEOTIDE SEQUENCE</scope>
    <source>
        <strain evidence="3">DAOMC 238032</strain>
    </source>
</reference>
<accession>A0A177VF23</accession>
<dbReference type="Proteomes" id="UP000077671">
    <property type="component" value="Unassembled WGS sequence"/>
</dbReference>
<dbReference type="Gene3D" id="3.40.50.150">
    <property type="entry name" value="Vaccinia Virus protein VP39"/>
    <property type="match status" value="1"/>
</dbReference>
<dbReference type="Proteomes" id="UP000836402">
    <property type="component" value="Unassembled WGS sequence"/>
</dbReference>
<dbReference type="EMBL" id="LWDD02000409">
    <property type="protein sequence ID" value="KAE8261129.1"/>
    <property type="molecule type" value="Genomic_DNA"/>
</dbReference>
<dbReference type="EMBL" id="CAJHJG010005013">
    <property type="protein sequence ID" value="CAD6946909.1"/>
    <property type="molecule type" value="Genomic_DNA"/>
</dbReference>